<evidence type="ECO:0000259" key="2">
    <source>
        <dbReference type="PROSITE" id="PS50404"/>
    </source>
</evidence>
<dbReference type="Pfam" id="PF02798">
    <property type="entry name" value="GST_N"/>
    <property type="match status" value="1"/>
</dbReference>
<keyword evidence="1" id="KW-0808">Transferase</keyword>
<dbReference type="PANTHER" id="PTHR11260">
    <property type="entry name" value="GLUTATHIONE S-TRANSFERASE, GST, SUPERFAMILY, GST DOMAIN CONTAINING"/>
    <property type="match status" value="1"/>
</dbReference>
<protein>
    <recommendedName>
        <fullName evidence="1">Glutathione S-transferase</fullName>
        <ecNumber evidence="1">2.5.1.18</ecNumber>
    </recommendedName>
</protein>
<gene>
    <name evidence="3" type="ORF">NE237_005624</name>
</gene>
<dbReference type="OrthoDB" id="202840at2759"/>
<dbReference type="EMBL" id="JAMYWD010000004">
    <property type="protein sequence ID" value="KAJ4972450.1"/>
    <property type="molecule type" value="Genomic_DNA"/>
</dbReference>
<comment type="function">
    <text evidence="1">Is involved in the conjugation of reduced glutathione to a wide number of exogenous and endogenous hydrophobic electrophiles.</text>
</comment>
<keyword evidence="4" id="KW-1185">Reference proteome</keyword>
<dbReference type="PROSITE" id="PS50404">
    <property type="entry name" value="GST_NTER"/>
    <property type="match status" value="1"/>
</dbReference>
<dbReference type="GO" id="GO:0005829">
    <property type="term" value="C:cytosol"/>
    <property type="evidence" value="ECO:0007669"/>
    <property type="project" value="UniProtKB-SubCell"/>
</dbReference>
<accession>A0A9Q0QUN6</accession>
<comment type="caution">
    <text evidence="3">The sequence shown here is derived from an EMBL/GenBank/DDBJ whole genome shotgun (WGS) entry which is preliminary data.</text>
</comment>
<dbReference type="Proteomes" id="UP001141806">
    <property type="component" value="Unassembled WGS sequence"/>
</dbReference>
<organism evidence="3 4">
    <name type="scientific">Protea cynaroides</name>
    <dbReference type="NCBI Taxonomy" id="273540"/>
    <lineage>
        <taxon>Eukaryota</taxon>
        <taxon>Viridiplantae</taxon>
        <taxon>Streptophyta</taxon>
        <taxon>Embryophyta</taxon>
        <taxon>Tracheophyta</taxon>
        <taxon>Spermatophyta</taxon>
        <taxon>Magnoliopsida</taxon>
        <taxon>Proteales</taxon>
        <taxon>Proteaceae</taxon>
        <taxon>Protea</taxon>
    </lineage>
</organism>
<comment type="similarity">
    <text evidence="1">Belongs to the GST superfamily.</text>
</comment>
<name>A0A9Q0QUN6_9MAGN</name>
<dbReference type="Gene3D" id="3.40.30.10">
    <property type="entry name" value="Glutaredoxin"/>
    <property type="match status" value="1"/>
</dbReference>
<sequence length="211" mass="23824">MAVSSCRGYLLTTLHGISISSVRVPTMSKFPFDSMGINDHGYQSRFQLSGGTEDCDEPQEMEEEAMCSSIYDAKRTTQSFAIRKRLHMSEPREFGLMTSALRDGRTDIKGKRVVDCNADLRCNMLVLLFTTSSHDEAVPVLVTCVTPSIHKKVPVLVHDDKLIAESVIILEYIDDTWEGYPLLPVDPLQRAMARFWAKFVDDKDPWECVDV</sequence>
<dbReference type="InterPro" id="IPR004045">
    <property type="entry name" value="Glutathione_S-Trfase_N"/>
</dbReference>
<dbReference type="InterPro" id="IPR045073">
    <property type="entry name" value="Omega/Tau-like"/>
</dbReference>
<dbReference type="Gene3D" id="1.20.1050.10">
    <property type="match status" value="1"/>
</dbReference>
<dbReference type="AlphaFoldDB" id="A0A9Q0QUN6"/>
<comment type="subcellular location">
    <subcellularLocation>
        <location evidence="1">Cytoplasm</location>
        <location evidence="1">Cytosol</location>
    </subcellularLocation>
</comment>
<dbReference type="SUPFAM" id="SSF52833">
    <property type="entry name" value="Thioredoxin-like"/>
    <property type="match status" value="1"/>
</dbReference>
<evidence type="ECO:0000313" key="3">
    <source>
        <dbReference type="EMBL" id="KAJ4972450.1"/>
    </source>
</evidence>
<dbReference type="PANTHER" id="PTHR11260:SF614">
    <property type="entry name" value="GLUTATHIONE S-TRANSFERASE"/>
    <property type="match status" value="1"/>
</dbReference>
<evidence type="ECO:0000256" key="1">
    <source>
        <dbReference type="RuleBase" id="RU369102"/>
    </source>
</evidence>
<proteinExistence type="inferred from homology"/>
<keyword evidence="1" id="KW-0963">Cytoplasm</keyword>
<dbReference type="GO" id="GO:0004364">
    <property type="term" value="F:glutathione transferase activity"/>
    <property type="evidence" value="ECO:0007669"/>
    <property type="project" value="UniProtKB-UniRule"/>
</dbReference>
<feature type="domain" description="GST N-terminal" evidence="2">
    <location>
        <begin position="95"/>
        <end position="181"/>
    </location>
</feature>
<evidence type="ECO:0000313" key="4">
    <source>
        <dbReference type="Proteomes" id="UP001141806"/>
    </source>
</evidence>
<dbReference type="InterPro" id="IPR036249">
    <property type="entry name" value="Thioredoxin-like_sf"/>
</dbReference>
<dbReference type="GO" id="GO:0006749">
    <property type="term" value="P:glutathione metabolic process"/>
    <property type="evidence" value="ECO:0007669"/>
    <property type="project" value="TreeGrafter"/>
</dbReference>
<comment type="catalytic activity">
    <reaction evidence="1">
        <text>RX + glutathione = an S-substituted glutathione + a halide anion + H(+)</text>
        <dbReference type="Rhea" id="RHEA:16437"/>
        <dbReference type="ChEBI" id="CHEBI:15378"/>
        <dbReference type="ChEBI" id="CHEBI:16042"/>
        <dbReference type="ChEBI" id="CHEBI:17792"/>
        <dbReference type="ChEBI" id="CHEBI:57925"/>
        <dbReference type="ChEBI" id="CHEBI:90779"/>
        <dbReference type="EC" id="2.5.1.18"/>
    </reaction>
</comment>
<dbReference type="EC" id="2.5.1.18" evidence="1"/>
<reference evidence="3" key="1">
    <citation type="journal article" date="2023" name="Plant J.">
        <title>The genome of the king protea, Protea cynaroides.</title>
        <authorList>
            <person name="Chang J."/>
            <person name="Duong T.A."/>
            <person name="Schoeman C."/>
            <person name="Ma X."/>
            <person name="Roodt D."/>
            <person name="Barker N."/>
            <person name="Li Z."/>
            <person name="Van de Peer Y."/>
            <person name="Mizrachi E."/>
        </authorList>
    </citation>
    <scope>NUCLEOTIDE SEQUENCE</scope>
    <source>
        <tissue evidence="3">Young leaves</tissue>
    </source>
</reference>